<dbReference type="GO" id="GO:0005829">
    <property type="term" value="C:cytosol"/>
    <property type="evidence" value="ECO:0007669"/>
    <property type="project" value="TreeGrafter"/>
</dbReference>
<dbReference type="InterPro" id="IPR050807">
    <property type="entry name" value="TransReg_Diox_bact_type"/>
</dbReference>
<dbReference type="CDD" id="cd02209">
    <property type="entry name" value="cupin_XRE_C"/>
    <property type="match status" value="1"/>
</dbReference>
<keyword evidence="4" id="KW-1185">Reference proteome</keyword>
<dbReference type="InterPro" id="IPR011051">
    <property type="entry name" value="RmlC_Cupin_sf"/>
</dbReference>
<dbReference type="InterPro" id="IPR013096">
    <property type="entry name" value="Cupin_2"/>
</dbReference>
<dbReference type="RefSeq" id="WP_366922016.1">
    <property type="nucleotide sequence ID" value="NZ_CP121694.1"/>
</dbReference>
<dbReference type="SUPFAM" id="SSF47413">
    <property type="entry name" value="lambda repressor-like DNA-binding domains"/>
    <property type="match status" value="1"/>
</dbReference>
<dbReference type="KEGG" id="dbc:MFMK1_002444"/>
<reference evidence="3 4" key="1">
    <citation type="submission" date="2023-04" db="EMBL/GenBank/DDBJ databases">
        <authorList>
            <person name="Hsu D."/>
        </authorList>
    </citation>
    <scope>NUCLEOTIDE SEQUENCE [LARGE SCALE GENOMIC DNA]</scope>
    <source>
        <strain evidence="3 4">MK1</strain>
    </source>
</reference>
<dbReference type="GO" id="GO:0003700">
    <property type="term" value="F:DNA-binding transcription factor activity"/>
    <property type="evidence" value="ECO:0007669"/>
    <property type="project" value="TreeGrafter"/>
</dbReference>
<protein>
    <submittedName>
        <fullName evidence="3">XRE family transcriptional regulator</fullName>
    </submittedName>
</protein>
<dbReference type="GO" id="GO:0003677">
    <property type="term" value="F:DNA binding"/>
    <property type="evidence" value="ECO:0007669"/>
    <property type="project" value="UniProtKB-KW"/>
</dbReference>
<organism evidence="3 4">
    <name type="scientific">Metallumcola ferriviriculae</name>
    <dbReference type="NCBI Taxonomy" id="3039180"/>
    <lineage>
        <taxon>Bacteria</taxon>
        <taxon>Bacillati</taxon>
        <taxon>Bacillota</taxon>
        <taxon>Clostridia</taxon>
        <taxon>Neomoorellales</taxon>
        <taxon>Desulfitibacteraceae</taxon>
        <taxon>Metallumcola</taxon>
    </lineage>
</organism>
<dbReference type="InterPro" id="IPR001387">
    <property type="entry name" value="Cro/C1-type_HTH"/>
</dbReference>
<dbReference type="Pfam" id="PF07883">
    <property type="entry name" value="Cupin_2"/>
    <property type="match status" value="1"/>
</dbReference>
<dbReference type="InterPro" id="IPR014710">
    <property type="entry name" value="RmlC-like_jellyroll"/>
</dbReference>
<dbReference type="Pfam" id="PF01381">
    <property type="entry name" value="HTH_3"/>
    <property type="match status" value="1"/>
</dbReference>
<dbReference type="PROSITE" id="PS50943">
    <property type="entry name" value="HTH_CROC1"/>
    <property type="match status" value="1"/>
</dbReference>
<evidence type="ECO:0000313" key="3">
    <source>
        <dbReference type="EMBL" id="WRO22607.1"/>
    </source>
</evidence>
<evidence type="ECO:0000259" key="2">
    <source>
        <dbReference type="PROSITE" id="PS50943"/>
    </source>
</evidence>
<dbReference type="SUPFAM" id="SSF51182">
    <property type="entry name" value="RmlC-like cupins"/>
    <property type="match status" value="1"/>
</dbReference>
<evidence type="ECO:0000256" key="1">
    <source>
        <dbReference type="ARBA" id="ARBA00023125"/>
    </source>
</evidence>
<proteinExistence type="predicted"/>
<dbReference type="AlphaFoldDB" id="A0AAU0UQG6"/>
<feature type="domain" description="HTH cro/C1-type" evidence="2">
    <location>
        <begin position="7"/>
        <end position="61"/>
    </location>
</feature>
<dbReference type="PANTHER" id="PTHR46797:SF1">
    <property type="entry name" value="METHYLPHOSPHONATE SYNTHASE"/>
    <property type="match status" value="1"/>
</dbReference>
<evidence type="ECO:0000313" key="4">
    <source>
        <dbReference type="Proteomes" id="UP001329915"/>
    </source>
</evidence>
<dbReference type="SMART" id="SM00530">
    <property type="entry name" value="HTH_XRE"/>
    <property type="match status" value="1"/>
</dbReference>
<accession>A0AAU0UQG6</accession>
<dbReference type="Proteomes" id="UP001329915">
    <property type="component" value="Chromosome"/>
</dbReference>
<keyword evidence="1" id="KW-0238">DNA-binding</keyword>
<dbReference type="CDD" id="cd00093">
    <property type="entry name" value="HTH_XRE"/>
    <property type="match status" value="1"/>
</dbReference>
<gene>
    <name evidence="3" type="ORF">MFMK1_002444</name>
</gene>
<dbReference type="EMBL" id="CP121694">
    <property type="protein sequence ID" value="WRO22607.1"/>
    <property type="molecule type" value="Genomic_DNA"/>
</dbReference>
<name>A0AAU0UQG6_9FIRM</name>
<dbReference type="InterPro" id="IPR010982">
    <property type="entry name" value="Lambda_DNA-bd_dom_sf"/>
</dbReference>
<sequence>MTVGQRIKTRRKEMNFTIPKLCELTGLSQGFISQVENDKASLSLDSLQKICLALETPAKILLGDDGFAPELIKKDARPKIRIGNQPDLEILSTPFGRNLQVMQALLPAGYQAGNCAHTHEGEEWILVLEGQVKVTQGDFEAILSEGDSIHLDGTKPHLCQNASDDPATIIVAVTPPAMLPLSKIT</sequence>
<dbReference type="Gene3D" id="1.10.260.40">
    <property type="entry name" value="lambda repressor-like DNA-binding domains"/>
    <property type="match status" value="1"/>
</dbReference>
<dbReference type="PANTHER" id="PTHR46797">
    <property type="entry name" value="HTH-TYPE TRANSCRIPTIONAL REGULATOR"/>
    <property type="match status" value="1"/>
</dbReference>
<dbReference type="Gene3D" id="2.60.120.10">
    <property type="entry name" value="Jelly Rolls"/>
    <property type="match status" value="1"/>
</dbReference>